<organism evidence="2 3">
    <name type="scientific">Colletotrichum cuscutae</name>
    <dbReference type="NCBI Taxonomy" id="1209917"/>
    <lineage>
        <taxon>Eukaryota</taxon>
        <taxon>Fungi</taxon>
        <taxon>Dikarya</taxon>
        <taxon>Ascomycota</taxon>
        <taxon>Pezizomycotina</taxon>
        <taxon>Sordariomycetes</taxon>
        <taxon>Hypocreomycetidae</taxon>
        <taxon>Glomerellales</taxon>
        <taxon>Glomerellaceae</taxon>
        <taxon>Colletotrichum</taxon>
        <taxon>Colletotrichum acutatum species complex</taxon>
    </lineage>
</organism>
<accession>A0AAI9Y653</accession>
<comment type="caution">
    <text evidence="2">The sequence shown here is derived from an EMBL/GenBank/DDBJ whole genome shotgun (WGS) entry which is preliminary data.</text>
</comment>
<evidence type="ECO:0000313" key="2">
    <source>
        <dbReference type="EMBL" id="KAK1480140.1"/>
    </source>
</evidence>
<proteinExistence type="predicted"/>
<evidence type="ECO:0000313" key="3">
    <source>
        <dbReference type="Proteomes" id="UP001239213"/>
    </source>
</evidence>
<keyword evidence="1" id="KW-0812">Transmembrane</keyword>
<keyword evidence="1" id="KW-1133">Transmembrane helix</keyword>
<dbReference type="AlphaFoldDB" id="A0AAI9Y653"/>
<feature type="transmembrane region" description="Helical" evidence="1">
    <location>
        <begin position="15"/>
        <end position="38"/>
    </location>
</feature>
<protein>
    <submittedName>
        <fullName evidence="2">Uncharacterized protein</fullName>
    </submittedName>
</protein>
<sequence length="149" mass="16858">MRHNPAVPLIGRLNVQVGVCWLTQLGLTAGIMLGWGGLPSLLRYREHWSSEPTASSNRVRSPMENMIVDHDITRKEYGLLTLIISKRRPHTGKRVRLFRTHTKAIPHPHEGYSAPTRRLSRTHTKAIPHPHEGYPAPILGLLKQIIGYT</sequence>
<dbReference type="Proteomes" id="UP001239213">
    <property type="component" value="Unassembled WGS sequence"/>
</dbReference>
<evidence type="ECO:0000256" key="1">
    <source>
        <dbReference type="SAM" id="Phobius"/>
    </source>
</evidence>
<keyword evidence="3" id="KW-1185">Reference proteome</keyword>
<gene>
    <name evidence="2" type="ORF">CCUS01_00696</name>
</gene>
<name>A0AAI9Y653_9PEZI</name>
<reference evidence="2" key="1">
    <citation type="submission" date="2016-11" db="EMBL/GenBank/DDBJ databases">
        <title>The genome sequence of Colletotrichum cuscutae.</title>
        <authorList>
            <person name="Baroncelli R."/>
        </authorList>
    </citation>
    <scope>NUCLEOTIDE SEQUENCE</scope>
    <source>
        <strain evidence="2">IMI 304802</strain>
    </source>
</reference>
<dbReference type="EMBL" id="MPDP01000112">
    <property type="protein sequence ID" value="KAK1480140.1"/>
    <property type="molecule type" value="Genomic_DNA"/>
</dbReference>
<keyword evidence="1" id="KW-0472">Membrane</keyword>